<keyword evidence="1" id="KW-0812">Transmembrane</keyword>
<dbReference type="Proteomes" id="UP000561066">
    <property type="component" value="Unassembled WGS sequence"/>
</dbReference>
<organism evidence="2 3">
    <name type="scientific">Gluconacetobacter johannae</name>
    <dbReference type="NCBI Taxonomy" id="112140"/>
    <lineage>
        <taxon>Bacteria</taxon>
        <taxon>Pseudomonadati</taxon>
        <taxon>Pseudomonadota</taxon>
        <taxon>Alphaproteobacteria</taxon>
        <taxon>Acetobacterales</taxon>
        <taxon>Acetobacteraceae</taxon>
        <taxon>Gluconacetobacter</taxon>
    </lineage>
</organism>
<evidence type="ECO:0000313" key="2">
    <source>
        <dbReference type="EMBL" id="MBB2174430.1"/>
    </source>
</evidence>
<reference evidence="2 3" key="1">
    <citation type="submission" date="2020-04" db="EMBL/GenBank/DDBJ databases">
        <title>Description of novel Gluconacetobacter.</title>
        <authorList>
            <person name="Sombolestani A."/>
        </authorList>
    </citation>
    <scope>NUCLEOTIDE SEQUENCE [LARGE SCALE GENOMIC DNA]</scope>
    <source>
        <strain evidence="2 3">LMG 21312</strain>
    </source>
</reference>
<feature type="transmembrane region" description="Helical" evidence="1">
    <location>
        <begin position="16"/>
        <end position="37"/>
    </location>
</feature>
<protein>
    <submittedName>
        <fullName evidence="2">Uncharacterized protein</fullName>
    </submittedName>
</protein>
<keyword evidence="1" id="KW-1133">Transmembrane helix</keyword>
<evidence type="ECO:0000313" key="3">
    <source>
        <dbReference type="Proteomes" id="UP000561066"/>
    </source>
</evidence>
<comment type="caution">
    <text evidence="2">The sequence shown here is derived from an EMBL/GenBank/DDBJ whole genome shotgun (WGS) entry which is preliminary data.</text>
</comment>
<keyword evidence="3" id="KW-1185">Reference proteome</keyword>
<evidence type="ECO:0000256" key="1">
    <source>
        <dbReference type="SAM" id="Phobius"/>
    </source>
</evidence>
<proteinExistence type="predicted"/>
<dbReference type="RefSeq" id="WP_182940293.1">
    <property type="nucleotide sequence ID" value="NZ_JABEQH010000001.1"/>
</dbReference>
<sequence>MPEIVNPPQQAPVRDIFQLMGAILFVIVMLGVGWHAAHFSGVWPT</sequence>
<keyword evidence="1" id="KW-0472">Membrane</keyword>
<name>A0A7W4J483_9PROT</name>
<accession>A0A7W4J483</accession>
<dbReference type="AlphaFoldDB" id="A0A7W4J483"/>
<dbReference type="EMBL" id="JABEQH010000001">
    <property type="protein sequence ID" value="MBB2174430.1"/>
    <property type="molecule type" value="Genomic_DNA"/>
</dbReference>
<gene>
    <name evidence="2" type="ORF">HLH21_00645</name>
</gene>